<dbReference type="EMBL" id="LRBV02000005">
    <property type="status" value="NOT_ANNOTATED_CDS"/>
    <property type="molecule type" value="Genomic_DNA"/>
</dbReference>
<evidence type="ECO:0000256" key="4">
    <source>
        <dbReference type="ARBA" id="ARBA00022989"/>
    </source>
</evidence>
<dbReference type="AlphaFoldDB" id="A0A7N2LLY1"/>
<reference evidence="9 10" key="1">
    <citation type="journal article" date="2016" name="G3 (Bethesda)">
        <title>First Draft Assembly and Annotation of the Genome of a California Endemic Oak Quercus lobata Nee (Fagaceae).</title>
        <authorList>
            <person name="Sork V.L."/>
            <person name="Fitz-Gibbon S.T."/>
            <person name="Puiu D."/>
            <person name="Crepeau M."/>
            <person name="Gugger P.F."/>
            <person name="Sherman R."/>
            <person name="Stevens K."/>
            <person name="Langley C.H."/>
            <person name="Pellegrini M."/>
            <person name="Salzberg S.L."/>
        </authorList>
    </citation>
    <scope>NUCLEOTIDE SEQUENCE [LARGE SCALE GENOMIC DNA]</scope>
    <source>
        <strain evidence="9 10">cv. SW786</strain>
    </source>
</reference>
<reference evidence="9" key="2">
    <citation type="submission" date="2021-01" db="UniProtKB">
        <authorList>
            <consortium name="EnsemblPlants"/>
        </authorList>
    </citation>
    <scope>IDENTIFICATION</scope>
</reference>
<accession>A0A7N2LLY1</accession>
<evidence type="ECO:0000313" key="10">
    <source>
        <dbReference type="Proteomes" id="UP000594261"/>
    </source>
</evidence>
<keyword evidence="7" id="KW-0325">Glycoprotein</keyword>
<evidence type="ECO:0000256" key="3">
    <source>
        <dbReference type="ARBA" id="ARBA00022729"/>
    </source>
</evidence>
<keyword evidence="6" id="KW-0675">Receptor</keyword>
<keyword evidence="5 8" id="KW-0472">Membrane</keyword>
<keyword evidence="10" id="KW-1185">Reference proteome</keyword>
<dbReference type="GO" id="GO:0016020">
    <property type="term" value="C:membrane"/>
    <property type="evidence" value="ECO:0007669"/>
    <property type="project" value="UniProtKB-SubCell"/>
</dbReference>
<keyword evidence="4 8" id="KW-1133">Transmembrane helix</keyword>
<dbReference type="PANTHER" id="PTHR48063">
    <property type="entry name" value="LRR RECEPTOR-LIKE KINASE"/>
    <property type="match status" value="1"/>
</dbReference>
<evidence type="ECO:0000256" key="6">
    <source>
        <dbReference type="ARBA" id="ARBA00023170"/>
    </source>
</evidence>
<dbReference type="InterPro" id="IPR046956">
    <property type="entry name" value="RLP23-like"/>
</dbReference>
<dbReference type="EnsemblPlants" id="QL05p001021:mrna">
    <property type="protein sequence ID" value="QL05p001021:mrna"/>
    <property type="gene ID" value="QL05p001021"/>
</dbReference>
<name>A0A7N2LLY1_QUELO</name>
<organism evidence="9 10">
    <name type="scientific">Quercus lobata</name>
    <name type="common">Valley oak</name>
    <dbReference type="NCBI Taxonomy" id="97700"/>
    <lineage>
        <taxon>Eukaryota</taxon>
        <taxon>Viridiplantae</taxon>
        <taxon>Streptophyta</taxon>
        <taxon>Embryophyta</taxon>
        <taxon>Tracheophyta</taxon>
        <taxon>Spermatophyta</taxon>
        <taxon>Magnoliopsida</taxon>
        <taxon>eudicotyledons</taxon>
        <taxon>Gunneridae</taxon>
        <taxon>Pentapetalae</taxon>
        <taxon>rosids</taxon>
        <taxon>fabids</taxon>
        <taxon>Fagales</taxon>
        <taxon>Fagaceae</taxon>
        <taxon>Quercus</taxon>
    </lineage>
</organism>
<dbReference type="Proteomes" id="UP000594261">
    <property type="component" value="Chromosome 5"/>
</dbReference>
<evidence type="ECO:0000256" key="1">
    <source>
        <dbReference type="ARBA" id="ARBA00004479"/>
    </source>
</evidence>
<keyword evidence="3" id="KW-0732">Signal</keyword>
<keyword evidence="2 8" id="KW-0812">Transmembrane</keyword>
<feature type="transmembrane region" description="Helical" evidence="8">
    <location>
        <begin position="76"/>
        <end position="97"/>
    </location>
</feature>
<proteinExistence type="predicted"/>
<evidence type="ECO:0000256" key="8">
    <source>
        <dbReference type="SAM" id="Phobius"/>
    </source>
</evidence>
<comment type="subcellular location">
    <subcellularLocation>
        <location evidence="1">Membrane</location>
        <topology evidence="1">Single-pass type I membrane protein</topology>
    </subcellularLocation>
</comment>
<evidence type="ECO:0000256" key="7">
    <source>
        <dbReference type="ARBA" id="ARBA00023180"/>
    </source>
</evidence>
<dbReference type="InParanoid" id="A0A7N2LLY1"/>
<evidence type="ECO:0000313" key="9">
    <source>
        <dbReference type="EnsemblPlants" id="QL05p001021:mrna"/>
    </source>
</evidence>
<dbReference type="Gramene" id="QL05p001021:mrna">
    <property type="protein sequence ID" value="QL05p001021:mrna"/>
    <property type="gene ID" value="QL05p001021"/>
</dbReference>
<evidence type="ECO:0000256" key="2">
    <source>
        <dbReference type="ARBA" id="ARBA00022692"/>
    </source>
</evidence>
<evidence type="ECO:0000256" key="5">
    <source>
        <dbReference type="ARBA" id="ARBA00023136"/>
    </source>
</evidence>
<sequence>MDEILILGTKRIGDAHELAPQPTAAPCCSGLGFAVGSNGQPTDCPGKVLFAISKLFPMLHCELEVVAEDDSKNSSFYIGMGFGFTIGFWAICGALFFNRTWRHAFFRFADDIKDRMYVTIVIKMNWLSKKARVCLSR</sequence>
<dbReference type="PANTHER" id="PTHR48063:SF98">
    <property type="entry name" value="LRR RECEPTOR-LIKE SERINE_THREONINE-PROTEIN KINASE FLS2"/>
    <property type="match status" value="1"/>
</dbReference>
<protein>
    <submittedName>
        <fullName evidence="9">Uncharacterized protein</fullName>
    </submittedName>
</protein>